<dbReference type="GO" id="GO:0055129">
    <property type="term" value="P:L-proline biosynthetic process"/>
    <property type="evidence" value="ECO:0007669"/>
    <property type="project" value="UniProtKB-UniRule"/>
</dbReference>
<dbReference type="PANTHER" id="PTHR43654">
    <property type="entry name" value="GLUTAMATE 5-KINASE"/>
    <property type="match status" value="1"/>
</dbReference>
<keyword evidence="5 8" id="KW-0547">Nucleotide-binding</keyword>
<dbReference type="KEGG" id="abut:Ami103574_05800"/>
<dbReference type="PIRSF" id="PIRSF000729">
    <property type="entry name" value="GK"/>
    <property type="match status" value="1"/>
</dbReference>
<dbReference type="AlphaFoldDB" id="A0A858BSI2"/>
<dbReference type="HAMAP" id="MF_00456">
    <property type="entry name" value="ProB"/>
    <property type="match status" value="1"/>
</dbReference>
<dbReference type="InterPro" id="IPR036393">
    <property type="entry name" value="AceGlu_kinase-like_sf"/>
</dbReference>
<comment type="similarity">
    <text evidence="8">Belongs to the glutamate 5-kinase family.</text>
</comment>
<proteinExistence type="inferred from homology"/>
<comment type="catalytic activity">
    <reaction evidence="8">
        <text>L-glutamate + ATP = L-glutamyl 5-phosphate + ADP</text>
        <dbReference type="Rhea" id="RHEA:14877"/>
        <dbReference type="ChEBI" id="CHEBI:29985"/>
        <dbReference type="ChEBI" id="CHEBI:30616"/>
        <dbReference type="ChEBI" id="CHEBI:58274"/>
        <dbReference type="ChEBI" id="CHEBI:456216"/>
        <dbReference type="EC" id="2.7.2.11"/>
    </reaction>
</comment>
<feature type="domain" description="Aspartate/glutamate/uridylate kinase" evidence="9">
    <location>
        <begin position="13"/>
        <end position="242"/>
    </location>
</feature>
<evidence type="ECO:0000259" key="9">
    <source>
        <dbReference type="Pfam" id="PF00696"/>
    </source>
</evidence>
<evidence type="ECO:0000256" key="5">
    <source>
        <dbReference type="ARBA" id="ARBA00022741"/>
    </source>
</evidence>
<keyword evidence="3 8" id="KW-0641">Proline biosynthesis</keyword>
<dbReference type="InterPro" id="IPR011529">
    <property type="entry name" value="Glu_5kinase"/>
</dbReference>
<organism evidence="10 11">
    <name type="scientific">Aminipila butyrica</name>
    <dbReference type="NCBI Taxonomy" id="433296"/>
    <lineage>
        <taxon>Bacteria</taxon>
        <taxon>Bacillati</taxon>
        <taxon>Bacillota</taxon>
        <taxon>Clostridia</taxon>
        <taxon>Peptostreptococcales</taxon>
        <taxon>Anaerovoracaceae</taxon>
        <taxon>Aminipila</taxon>
    </lineage>
</organism>
<gene>
    <name evidence="8 10" type="primary">proB</name>
    <name evidence="10" type="ORF">Ami103574_05800</name>
</gene>
<feature type="binding site" evidence="8">
    <location>
        <begin position="176"/>
        <end position="177"/>
    </location>
    <ligand>
        <name>ATP</name>
        <dbReference type="ChEBI" id="CHEBI:30616"/>
    </ligand>
</feature>
<dbReference type="FunFam" id="3.40.1160.10:FF:000018">
    <property type="entry name" value="Glutamate 5-kinase"/>
    <property type="match status" value="1"/>
</dbReference>
<comment type="function">
    <text evidence="8">Catalyzes the transfer of a phosphate group to glutamate to form L-glutamate 5-phosphate.</text>
</comment>
<accession>A0A858BSI2</accession>
<evidence type="ECO:0000313" key="10">
    <source>
        <dbReference type="EMBL" id="QIB68863.1"/>
    </source>
</evidence>
<dbReference type="InterPro" id="IPR041739">
    <property type="entry name" value="G5K_ProB"/>
</dbReference>
<dbReference type="InterPro" id="IPR005715">
    <property type="entry name" value="Glu_5kinase/COase_Synthase"/>
</dbReference>
<dbReference type="Proteomes" id="UP000466848">
    <property type="component" value="Chromosome"/>
</dbReference>
<evidence type="ECO:0000256" key="8">
    <source>
        <dbReference type="HAMAP-Rule" id="MF_00456"/>
    </source>
</evidence>
<sequence>MSAISDVIKESRKIVIKLGSNVLSDDHGNVNQTIIRNLVEQVNGLIQQGKQVVLVSSGARICGIGAINKWSRKGDINYKQALCAIGQVELMMAYKQYFSDYGFHVGQILLTREDFEDHTRNLNIRNALFTLVDEGVVPIINENDSVSVDEIKIGDNDTLSGLTATLWNADALIILSDIDGVFDKDPKTHADAKLIEEISDIDELLANIDVEGGSSFGTGGITCKIEAARRVNKYGIPLILLNGKKLNIIQGAAEGTENGTVFSGKAE</sequence>
<comment type="pathway">
    <text evidence="8">Amino-acid biosynthesis; L-proline biosynthesis; L-glutamate 5-semialdehyde from L-glutamate: step 1/2.</text>
</comment>
<dbReference type="Gene3D" id="3.40.1160.10">
    <property type="entry name" value="Acetylglutamate kinase-like"/>
    <property type="match status" value="1"/>
</dbReference>
<evidence type="ECO:0000256" key="3">
    <source>
        <dbReference type="ARBA" id="ARBA00022650"/>
    </source>
</evidence>
<dbReference type="PRINTS" id="PR00474">
    <property type="entry name" value="GLU5KINASE"/>
</dbReference>
<dbReference type="EMBL" id="CP048649">
    <property type="protein sequence ID" value="QIB68863.1"/>
    <property type="molecule type" value="Genomic_DNA"/>
</dbReference>
<dbReference type="CDD" id="cd04242">
    <property type="entry name" value="AAK_G5K_ProB"/>
    <property type="match status" value="1"/>
</dbReference>
<protein>
    <recommendedName>
        <fullName evidence="8">Glutamate 5-kinase</fullName>
        <ecNumber evidence="8">2.7.2.11</ecNumber>
    </recommendedName>
    <alternativeName>
        <fullName evidence="8">Gamma-glutamyl kinase</fullName>
        <shortName evidence="8">GK</shortName>
    </alternativeName>
</protein>
<dbReference type="GO" id="GO:0005829">
    <property type="term" value="C:cytosol"/>
    <property type="evidence" value="ECO:0007669"/>
    <property type="project" value="TreeGrafter"/>
</dbReference>
<dbReference type="GO" id="GO:0005524">
    <property type="term" value="F:ATP binding"/>
    <property type="evidence" value="ECO:0007669"/>
    <property type="project" value="UniProtKB-KW"/>
</dbReference>
<dbReference type="GO" id="GO:0004349">
    <property type="term" value="F:glutamate 5-kinase activity"/>
    <property type="evidence" value="ECO:0007669"/>
    <property type="project" value="UniProtKB-UniRule"/>
</dbReference>
<dbReference type="InterPro" id="IPR001057">
    <property type="entry name" value="Glu/AcGlu_kinase"/>
</dbReference>
<feature type="binding site" evidence="8">
    <location>
        <position position="57"/>
    </location>
    <ligand>
        <name>substrate</name>
    </ligand>
</feature>
<comment type="caution">
    <text evidence="8">Lacks conserved residue(s) required for the propagation of feature annotation.</text>
</comment>
<evidence type="ECO:0000256" key="1">
    <source>
        <dbReference type="ARBA" id="ARBA00022490"/>
    </source>
</evidence>
<dbReference type="NCBIfam" id="TIGR01027">
    <property type="entry name" value="proB"/>
    <property type="match status" value="1"/>
</dbReference>
<keyword evidence="11" id="KW-1185">Reference proteome</keyword>
<dbReference type="EC" id="2.7.2.11" evidence="8"/>
<dbReference type="InterPro" id="IPR001048">
    <property type="entry name" value="Asp/Glu/Uridylate_kinase"/>
</dbReference>
<evidence type="ECO:0000256" key="6">
    <source>
        <dbReference type="ARBA" id="ARBA00022777"/>
    </source>
</evidence>
<dbReference type="SUPFAM" id="SSF53633">
    <property type="entry name" value="Carbamate kinase-like"/>
    <property type="match status" value="1"/>
</dbReference>
<comment type="subcellular location">
    <subcellularLocation>
        <location evidence="8">Cytoplasm</location>
    </subcellularLocation>
</comment>
<dbReference type="RefSeq" id="WP_163065726.1">
    <property type="nucleotide sequence ID" value="NZ_CP048649.1"/>
</dbReference>
<keyword evidence="1 8" id="KW-0963">Cytoplasm</keyword>
<evidence type="ECO:0000313" key="11">
    <source>
        <dbReference type="Proteomes" id="UP000466848"/>
    </source>
</evidence>
<evidence type="ECO:0000256" key="4">
    <source>
        <dbReference type="ARBA" id="ARBA00022679"/>
    </source>
</evidence>
<keyword evidence="2 8" id="KW-0028">Amino-acid biosynthesis</keyword>
<keyword evidence="7 8" id="KW-0067">ATP-binding</keyword>
<feature type="binding site" evidence="8">
    <location>
        <position position="17"/>
    </location>
    <ligand>
        <name>ATP</name>
        <dbReference type="ChEBI" id="CHEBI:30616"/>
    </ligand>
</feature>
<reference evidence="10 11" key="1">
    <citation type="submission" date="2020-02" db="EMBL/GenBank/DDBJ databases">
        <authorList>
            <person name="Kim Y.B."/>
            <person name="Roh S.W."/>
        </authorList>
    </citation>
    <scope>NUCLEOTIDE SEQUENCE [LARGE SCALE GENOMIC DNA]</scope>
    <source>
        <strain evidence="10 11">DSM 103574</strain>
    </source>
</reference>
<keyword evidence="6 8" id="KW-0418">Kinase</keyword>
<feature type="binding site" evidence="8">
    <location>
        <position position="144"/>
    </location>
    <ligand>
        <name>substrate</name>
    </ligand>
</feature>
<dbReference type="UniPathway" id="UPA00098">
    <property type="reaction ID" value="UER00359"/>
</dbReference>
<evidence type="ECO:0000256" key="2">
    <source>
        <dbReference type="ARBA" id="ARBA00022605"/>
    </source>
</evidence>
<dbReference type="Pfam" id="PF00696">
    <property type="entry name" value="AA_kinase"/>
    <property type="match status" value="1"/>
</dbReference>
<name>A0A858BSI2_9FIRM</name>
<keyword evidence="4 8" id="KW-0808">Transferase</keyword>
<evidence type="ECO:0000256" key="7">
    <source>
        <dbReference type="ARBA" id="ARBA00022840"/>
    </source>
</evidence>
<dbReference type="PANTHER" id="PTHR43654:SF1">
    <property type="entry name" value="ISOPENTENYL PHOSPHATE KINASE"/>
    <property type="match status" value="1"/>
</dbReference>
<feature type="binding site" evidence="8">
    <location>
        <position position="156"/>
    </location>
    <ligand>
        <name>substrate</name>
    </ligand>
</feature>